<dbReference type="EMBL" id="RRZK01000020">
    <property type="protein sequence ID" value="TDB61446.1"/>
    <property type="molecule type" value="Genomic_DNA"/>
</dbReference>
<dbReference type="Proteomes" id="UP000295254">
    <property type="component" value="Unassembled WGS sequence"/>
</dbReference>
<organism evidence="1 2">
    <name type="scientific">Pseudomonas vancouverensis</name>
    <dbReference type="NCBI Taxonomy" id="95300"/>
    <lineage>
        <taxon>Bacteria</taxon>
        <taxon>Pseudomonadati</taxon>
        <taxon>Pseudomonadota</taxon>
        <taxon>Gammaproteobacteria</taxon>
        <taxon>Pseudomonadales</taxon>
        <taxon>Pseudomonadaceae</taxon>
        <taxon>Pseudomonas</taxon>
    </lineage>
</organism>
<keyword evidence="2" id="KW-1185">Reference proteome</keyword>
<accession>A0A1H2N7W5</accession>
<gene>
    <name evidence="1" type="ORF">EIY72_15370</name>
</gene>
<sequence>MAVVITAQEMVDRYMAAEIAVLDGKETMFQGRKMVMSDLADIQKGRLFWERRVAAQAAAATGRPGHSLAVFP</sequence>
<evidence type="ECO:0000313" key="1">
    <source>
        <dbReference type="EMBL" id="TDB61446.1"/>
    </source>
</evidence>
<dbReference type="STRING" id="95300.SAMN05216558_1855"/>
<evidence type="ECO:0000313" key="2">
    <source>
        <dbReference type="Proteomes" id="UP000295254"/>
    </source>
</evidence>
<name>A0A1H2N7W5_PSEVA</name>
<dbReference type="RefSeq" id="WP_093219675.1">
    <property type="nucleotide sequence ID" value="NZ_LT629803.1"/>
</dbReference>
<reference evidence="2" key="1">
    <citation type="journal article" date="2019" name="bioRxiv">
        <title>Bacterially produced spermidine induces plant systemic susceptibility to pathogens.</title>
        <authorList>
            <person name="Melnyk R.A."/>
            <person name="Beskrovnaya P.A."/>
            <person name="Liu Z."/>
            <person name="Song Y."/>
            <person name="Haney C.H."/>
        </authorList>
    </citation>
    <scope>NUCLEOTIDE SEQUENCE [LARGE SCALE GENOMIC DNA]</scope>
    <source>
        <strain evidence="2">Dha-51</strain>
    </source>
</reference>
<dbReference type="OrthoDB" id="6053012at2"/>
<comment type="caution">
    <text evidence="1">The sequence shown here is derived from an EMBL/GenBank/DDBJ whole genome shotgun (WGS) entry which is preliminary data.</text>
</comment>
<proteinExistence type="predicted"/>
<protein>
    <submittedName>
        <fullName evidence="1">Primosomal replication protein PriB/PriC domain protein</fullName>
    </submittedName>
</protein>
<dbReference type="AlphaFoldDB" id="A0A1H2N7W5"/>